<dbReference type="HOGENOM" id="CLU_1672637_0_0_1"/>
<evidence type="ECO:0000313" key="2">
    <source>
        <dbReference type="Proteomes" id="UP000011713"/>
    </source>
</evidence>
<dbReference type="EnsemblProtists" id="HpaT804683">
    <property type="protein sequence ID" value="HpaP804683"/>
    <property type="gene ID" value="HpaG804683"/>
</dbReference>
<dbReference type="AlphaFoldDB" id="M4BEG5"/>
<sequence>MQLSLGHQISVTPAQRDVLSLISAHVARLLQTAVAYGPVFVVTAAEVGWVEMSAALYVLDKQEVMQLFAHQCFAAASAQEVRGKRNGWRYRVATTTKANVPTLQDGYRNLFSVSDLDGQTRCVLRCSRERVSHACQDDLVRRAPERRGSAAAGELTFD</sequence>
<reference evidence="2" key="1">
    <citation type="journal article" date="2010" name="Science">
        <title>Signatures of adaptation to obligate biotrophy in the Hyaloperonospora arabidopsidis genome.</title>
        <authorList>
            <person name="Baxter L."/>
            <person name="Tripathy S."/>
            <person name="Ishaque N."/>
            <person name="Boot N."/>
            <person name="Cabral A."/>
            <person name="Kemen E."/>
            <person name="Thines M."/>
            <person name="Ah-Fong A."/>
            <person name="Anderson R."/>
            <person name="Badejoko W."/>
            <person name="Bittner-Eddy P."/>
            <person name="Boore J.L."/>
            <person name="Chibucos M.C."/>
            <person name="Coates M."/>
            <person name="Dehal P."/>
            <person name="Delehaunty K."/>
            <person name="Dong S."/>
            <person name="Downton P."/>
            <person name="Dumas B."/>
            <person name="Fabro G."/>
            <person name="Fronick C."/>
            <person name="Fuerstenberg S.I."/>
            <person name="Fulton L."/>
            <person name="Gaulin E."/>
            <person name="Govers F."/>
            <person name="Hughes L."/>
            <person name="Humphray S."/>
            <person name="Jiang R.H."/>
            <person name="Judelson H."/>
            <person name="Kamoun S."/>
            <person name="Kyung K."/>
            <person name="Meijer H."/>
            <person name="Minx P."/>
            <person name="Morris P."/>
            <person name="Nelson J."/>
            <person name="Phuntumart V."/>
            <person name="Qutob D."/>
            <person name="Rehmany A."/>
            <person name="Rougon-Cardoso A."/>
            <person name="Ryden P."/>
            <person name="Torto-Alalibo T."/>
            <person name="Studholme D."/>
            <person name="Wang Y."/>
            <person name="Win J."/>
            <person name="Wood J."/>
            <person name="Clifton S.W."/>
            <person name="Rogers J."/>
            <person name="Van den Ackerveken G."/>
            <person name="Jones J.D."/>
            <person name="McDowell J.M."/>
            <person name="Beynon J."/>
            <person name="Tyler B.M."/>
        </authorList>
    </citation>
    <scope>NUCLEOTIDE SEQUENCE [LARGE SCALE GENOMIC DNA]</scope>
    <source>
        <strain evidence="2">Emoy2</strain>
    </source>
</reference>
<accession>M4BEG5</accession>
<proteinExistence type="predicted"/>
<dbReference type="EMBL" id="JH598174">
    <property type="status" value="NOT_ANNOTATED_CDS"/>
    <property type="molecule type" value="Genomic_DNA"/>
</dbReference>
<protein>
    <submittedName>
        <fullName evidence="1">Uncharacterized protein</fullName>
    </submittedName>
</protein>
<reference evidence="1" key="2">
    <citation type="submission" date="2015-06" db="UniProtKB">
        <authorList>
            <consortium name="EnsemblProtists"/>
        </authorList>
    </citation>
    <scope>IDENTIFICATION</scope>
    <source>
        <strain evidence="1">Emoy2</strain>
    </source>
</reference>
<dbReference type="PANTHER" id="PTHR38899">
    <property type="entry name" value="DOMAIN OOKINETE PROTEIN, PUTATIVE-RELATED"/>
    <property type="match status" value="1"/>
</dbReference>
<organism evidence="1 2">
    <name type="scientific">Hyaloperonospora arabidopsidis (strain Emoy2)</name>
    <name type="common">Downy mildew agent</name>
    <name type="synonym">Peronospora arabidopsidis</name>
    <dbReference type="NCBI Taxonomy" id="559515"/>
    <lineage>
        <taxon>Eukaryota</taxon>
        <taxon>Sar</taxon>
        <taxon>Stramenopiles</taxon>
        <taxon>Oomycota</taxon>
        <taxon>Peronosporomycetes</taxon>
        <taxon>Peronosporales</taxon>
        <taxon>Peronosporaceae</taxon>
        <taxon>Hyaloperonospora</taxon>
    </lineage>
</organism>
<dbReference type="Proteomes" id="UP000011713">
    <property type="component" value="Unassembled WGS sequence"/>
</dbReference>
<keyword evidence="2" id="KW-1185">Reference proteome</keyword>
<dbReference type="InParanoid" id="M4BEG5"/>
<name>M4BEG5_HYAAE</name>
<dbReference type="VEuPathDB" id="FungiDB:HpaG804683"/>
<dbReference type="PANTHER" id="PTHR38899:SF1">
    <property type="entry name" value="PROTEIN KINASE"/>
    <property type="match status" value="1"/>
</dbReference>
<evidence type="ECO:0000313" key="1">
    <source>
        <dbReference type="EnsemblProtists" id="HpaP804683"/>
    </source>
</evidence>